<name>A0AAJ0U286_9GAMM</name>
<accession>A0AAJ0U286</accession>
<organism evidence="8 9">
    <name type="scientific">Halochromatium glycolicum</name>
    <dbReference type="NCBI Taxonomy" id="85075"/>
    <lineage>
        <taxon>Bacteria</taxon>
        <taxon>Pseudomonadati</taxon>
        <taxon>Pseudomonadota</taxon>
        <taxon>Gammaproteobacteria</taxon>
        <taxon>Chromatiales</taxon>
        <taxon>Chromatiaceae</taxon>
        <taxon>Halochromatium</taxon>
    </lineage>
</organism>
<proteinExistence type="predicted"/>
<evidence type="ECO:0000256" key="4">
    <source>
        <dbReference type="ARBA" id="ARBA00022989"/>
    </source>
</evidence>
<dbReference type="AlphaFoldDB" id="A0AAJ0U286"/>
<dbReference type="InterPro" id="IPR016741">
    <property type="entry name" value="UCP018953"/>
</dbReference>
<dbReference type="Pfam" id="PF08495">
    <property type="entry name" value="FIST"/>
    <property type="match status" value="1"/>
</dbReference>
<dbReference type="SMART" id="SM00897">
    <property type="entry name" value="FIST"/>
    <property type="match status" value="1"/>
</dbReference>
<evidence type="ECO:0000313" key="8">
    <source>
        <dbReference type="EMBL" id="MBK1703943.1"/>
    </source>
</evidence>
<dbReference type="InterPro" id="IPR019494">
    <property type="entry name" value="FIST_C"/>
</dbReference>
<evidence type="ECO:0000313" key="9">
    <source>
        <dbReference type="Proteomes" id="UP001296776"/>
    </source>
</evidence>
<evidence type="ECO:0000256" key="2">
    <source>
        <dbReference type="ARBA" id="ARBA00022475"/>
    </source>
</evidence>
<dbReference type="SMART" id="SM01204">
    <property type="entry name" value="FIST_C"/>
    <property type="match status" value="1"/>
</dbReference>
<reference evidence="8" key="2">
    <citation type="journal article" date="2020" name="Microorganisms">
        <title>Osmotic Adaptation and Compatible Solute Biosynthesis of Phototrophic Bacteria as Revealed from Genome Analyses.</title>
        <authorList>
            <person name="Imhoff J.F."/>
            <person name="Rahn T."/>
            <person name="Kunzel S."/>
            <person name="Keller A."/>
            <person name="Neulinger S.C."/>
        </authorList>
    </citation>
    <scope>NUCLEOTIDE SEQUENCE</scope>
    <source>
        <strain evidence="8">DSM 11080</strain>
    </source>
</reference>
<sequence>MHSFPFAHAADDDWHTALERVIGGLGSVSGRLGFLYVTDAANAHLDAILDALREATDVEHWVGAVGLGICATGVEYYERPAIAAMVTDLPEDAFRVFPPIVKDLEAFDSAQRSWLGSAQPFMGLVHADPANPLTESLIRQLAERTVTGFLVGGLASSHSNARVVADEPTQGGLSGVMFTEAAGVQTALSQGCSPIGPHRRVTQCQRNVIVELDGRPALDVFKEDIGEVLARDISRVGGYIFAGLPIPGSDTGDYLVRNLIGVDIEKRLLGIGDLMEKGQELMFCRRDANTAREDLSRMLKHLKGRLSGPPRGGVYVSCLGRGANLFGDDSQELIQIRDELGDFPLVGFYANGEISQNRLYGYTGVLTLFT</sequence>
<comment type="subcellular location">
    <subcellularLocation>
        <location evidence="1">Cell membrane</location>
        <topology evidence="1">Multi-pass membrane protein</topology>
    </subcellularLocation>
</comment>
<dbReference type="InterPro" id="IPR013702">
    <property type="entry name" value="FIST_domain_N"/>
</dbReference>
<dbReference type="PANTHER" id="PTHR14939">
    <property type="entry name" value="F-BOX ONLY PROTEIN 22"/>
    <property type="match status" value="1"/>
</dbReference>
<keyword evidence="3" id="KW-0812">Transmembrane</keyword>
<evidence type="ECO:0000256" key="1">
    <source>
        <dbReference type="ARBA" id="ARBA00004651"/>
    </source>
</evidence>
<keyword evidence="9" id="KW-1185">Reference proteome</keyword>
<keyword evidence="8" id="KW-0418">Kinase</keyword>
<evidence type="ECO:0000259" key="6">
    <source>
        <dbReference type="SMART" id="SM00897"/>
    </source>
</evidence>
<dbReference type="Proteomes" id="UP001296776">
    <property type="component" value="Unassembled WGS sequence"/>
</dbReference>
<keyword evidence="2" id="KW-1003">Cell membrane</keyword>
<dbReference type="Pfam" id="PF10442">
    <property type="entry name" value="FIST_C"/>
    <property type="match status" value="1"/>
</dbReference>
<dbReference type="RefSeq" id="WP_200345117.1">
    <property type="nucleotide sequence ID" value="NZ_NRSJ01000006.1"/>
</dbReference>
<gene>
    <name evidence="8" type="ORF">CKO40_05150</name>
</gene>
<dbReference type="PANTHER" id="PTHR14939:SF5">
    <property type="entry name" value="F-BOX ONLY PROTEIN 22"/>
    <property type="match status" value="1"/>
</dbReference>
<comment type="caution">
    <text evidence="8">The sequence shown here is derived from an EMBL/GenBank/DDBJ whole genome shotgun (WGS) entry which is preliminary data.</text>
</comment>
<keyword evidence="4" id="KW-1133">Transmembrane helix</keyword>
<dbReference type="EMBL" id="NRSJ01000006">
    <property type="protein sequence ID" value="MBK1703943.1"/>
    <property type="molecule type" value="Genomic_DNA"/>
</dbReference>
<dbReference type="GO" id="GO:0005886">
    <property type="term" value="C:plasma membrane"/>
    <property type="evidence" value="ECO:0007669"/>
    <property type="project" value="UniProtKB-SubCell"/>
</dbReference>
<feature type="domain" description="FIST" evidence="6">
    <location>
        <begin position="30"/>
        <end position="216"/>
    </location>
</feature>
<evidence type="ECO:0000256" key="5">
    <source>
        <dbReference type="ARBA" id="ARBA00023136"/>
    </source>
</evidence>
<evidence type="ECO:0000256" key="3">
    <source>
        <dbReference type="ARBA" id="ARBA00022692"/>
    </source>
</evidence>
<keyword evidence="5" id="KW-0472">Membrane</keyword>
<dbReference type="GO" id="GO:0016301">
    <property type="term" value="F:kinase activity"/>
    <property type="evidence" value="ECO:0007669"/>
    <property type="project" value="UniProtKB-KW"/>
</dbReference>
<dbReference type="PIRSF" id="PIRSF018953">
    <property type="entry name" value="UCP018953"/>
    <property type="match status" value="1"/>
</dbReference>
<reference evidence="8" key="1">
    <citation type="submission" date="2017-08" db="EMBL/GenBank/DDBJ databases">
        <authorList>
            <person name="Imhoff J.F."/>
            <person name="Rahn T."/>
            <person name="Kuenzel S."/>
            <person name="Neulinger S.C."/>
        </authorList>
    </citation>
    <scope>NUCLEOTIDE SEQUENCE</scope>
    <source>
        <strain evidence="8">DSM 11080</strain>
    </source>
</reference>
<keyword evidence="8" id="KW-0808">Transferase</keyword>
<feature type="domain" description="FIST C-domain" evidence="7">
    <location>
        <begin position="217"/>
        <end position="357"/>
    </location>
</feature>
<evidence type="ECO:0000259" key="7">
    <source>
        <dbReference type="SMART" id="SM01204"/>
    </source>
</evidence>
<protein>
    <submittedName>
        <fullName evidence="8">Histidine kinase</fullName>
    </submittedName>
</protein>